<dbReference type="EMBL" id="DRIE01000073">
    <property type="protein sequence ID" value="HEC57085.1"/>
    <property type="molecule type" value="Genomic_DNA"/>
</dbReference>
<name>A0A1F2P5S9_9EURY</name>
<evidence type="ECO:0000313" key="4">
    <source>
        <dbReference type="Proteomes" id="UP000185779"/>
    </source>
</evidence>
<dbReference type="Proteomes" id="UP000885863">
    <property type="component" value="Unassembled WGS sequence"/>
</dbReference>
<dbReference type="Proteomes" id="UP000885936">
    <property type="component" value="Unassembled WGS sequence"/>
</dbReference>
<protein>
    <recommendedName>
        <fullName evidence="5">DUF4177 domain-containing protein</fullName>
    </recommendedName>
</protein>
<dbReference type="EMBL" id="DQZR01000177">
    <property type="protein sequence ID" value="HDM36421.1"/>
    <property type="molecule type" value="Genomic_DNA"/>
</dbReference>
<dbReference type="Pfam" id="PF13783">
    <property type="entry name" value="DUF4177"/>
    <property type="match status" value="1"/>
</dbReference>
<dbReference type="EMBL" id="LYOR01000002">
    <property type="protein sequence ID" value="OFV66524.1"/>
    <property type="molecule type" value="Genomic_DNA"/>
</dbReference>
<comment type="caution">
    <text evidence="3">The sequence shown here is derived from an EMBL/GenBank/DDBJ whole genome shotgun (WGS) entry which is preliminary data.</text>
</comment>
<gene>
    <name evidence="1" type="ORF">ENG09_04115</name>
    <name evidence="2" type="ORF">ENI32_04270</name>
    <name evidence="3" type="ORF">SBU_000491</name>
</gene>
<sequence>MAKWEYRLTRDRVKLREPVIECDRKGICIVHEPSEDELLQILNREGEDGWELVEIGYHQGEIVGVWKREKEG</sequence>
<reference evidence="3 4" key="1">
    <citation type="submission" date="2016-05" db="EMBL/GenBank/DDBJ databases">
        <title>Microbial consortia oxidize butane by reversing methanogenesis.</title>
        <authorList>
            <person name="Laso-Perez R."/>
            <person name="Richter M."/>
            <person name="Wegener G."/>
            <person name="Musat F."/>
        </authorList>
    </citation>
    <scope>NUCLEOTIDE SEQUENCE [LARGE SCALE GENOMIC DNA]</scope>
    <source>
        <strain evidence="3">BOX1</strain>
    </source>
</reference>
<evidence type="ECO:0000313" key="1">
    <source>
        <dbReference type="EMBL" id="HDM36421.1"/>
    </source>
</evidence>
<organism evidence="3 4">
    <name type="scientific">Candidatus Syntropharchaeum butanivorans</name>
    <dbReference type="NCBI Taxonomy" id="1839936"/>
    <lineage>
        <taxon>Archaea</taxon>
        <taxon>Methanobacteriati</taxon>
        <taxon>Methanobacteriota</taxon>
        <taxon>Stenosarchaea group</taxon>
        <taxon>Methanomicrobia</taxon>
        <taxon>Methanosarcinales</taxon>
        <taxon>ANME-2 cluster</taxon>
        <taxon>Candidatus Syntropharchaeum</taxon>
    </lineage>
</organism>
<reference evidence="1" key="2">
    <citation type="journal article" date="2020" name="mSystems">
        <title>Genome- and Community-Level Interaction Insights into Carbon Utilization and Element Cycling Functions of Hydrothermarchaeota in Hydrothermal Sediment.</title>
        <authorList>
            <person name="Zhou Z."/>
            <person name="Liu Y."/>
            <person name="Xu W."/>
            <person name="Pan J."/>
            <person name="Luo Z.H."/>
            <person name="Li M."/>
        </authorList>
    </citation>
    <scope>NUCLEOTIDE SEQUENCE [LARGE SCALE GENOMIC DNA]</scope>
    <source>
        <strain evidence="1">HyVt-185</strain>
        <strain evidence="2">HyVt-386</strain>
    </source>
</reference>
<proteinExistence type="predicted"/>
<dbReference type="Proteomes" id="UP000185779">
    <property type="component" value="Unassembled WGS sequence"/>
</dbReference>
<dbReference type="InterPro" id="IPR025234">
    <property type="entry name" value="YjzH-like"/>
</dbReference>
<dbReference type="AlphaFoldDB" id="A0A1F2P5S9"/>
<evidence type="ECO:0008006" key="5">
    <source>
        <dbReference type="Google" id="ProtNLM"/>
    </source>
</evidence>
<accession>A0A1F2P5S9</accession>
<dbReference type="STRING" id="1839936.SBU_000491"/>
<evidence type="ECO:0000313" key="3">
    <source>
        <dbReference type="EMBL" id="OFV66524.1"/>
    </source>
</evidence>
<keyword evidence="4" id="KW-1185">Reference proteome</keyword>
<evidence type="ECO:0000313" key="2">
    <source>
        <dbReference type="EMBL" id="HEC57085.1"/>
    </source>
</evidence>